<gene>
    <name evidence="2" type="ORF">SDC9_201278</name>
</gene>
<proteinExistence type="predicted"/>
<reference evidence="2" key="1">
    <citation type="submission" date="2019-08" db="EMBL/GenBank/DDBJ databases">
        <authorList>
            <person name="Kucharzyk K."/>
            <person name="Murdoch R.W."/>
            <person name="Higgins S."/>
            <person name="Loffler F."/>
        </authorList>
    </citation>
    <scope>NUCLEOTIDE SEQUENCE</scope>
</reference>
<feature type="region of interest" description="Disordered" evidence="1">
    <location>
        <begin position="120"/>
        <end position="147"/>
    </location>
</feature>
<dbReference type="EMBL" id="VSSQ01120913">
    <property type="protein sequence ID" value="MPN53614.1"/>
    <property type="molecule type" value="Genomic_DNA"/>
</dbReference>
<evidence type="ECO:0000313" key="2">
    <source>
        <dbReference type="EMBL" id="MPN53614.1"/>
    </source>
</evidence>
<sequence>MFNEDGAVLLIEGFAAHGVLLPVLGDGGRHVGLLVEPYRIEIRQQNAVPCGVRHPNDGAADVVQRLSGGKPGRNLNNRGLPHAVDQYIGTAVKQDGAAHCVVPIIVVGKPAQRCLNAADDNRHPGGRRPNGIRVDNDRPVRPAAGNAARSVGVLRTAAAGGGIVVDHGVNSSGVN</sequence>
<evidence type="ECO:0000256" key="1">
    <source>
        <dbReference type="SAM" id="MobiDB-lite"/>
    </source>
</evidence>
<protein>
    <submittedName>
        <fullName evidence="2">Uncharacterized protein</fullName>
    </submittedName>
</protein>
<organism evidence="2">
    <name type="scientific">bioreactor metagenome</name>
    <dbReference type="NCBI Taxonomy" id="1076179"/>
    <lineage>
        <taxon>unclassified sequences</taxon>
        <taxon>metagenomes</taxon>
        <taxon>ecological metagenomes</taxon>
    </lineage>
</organism>
<accession>A0A645IZE3</accession>
<dbReference type="AlphaFoldDB" id="A0A645IZE3"/>
<comment type="caution">
    <text evidence="2">The sequence shown here is derived from an EMBL/GenBank/DDBJ whole genome shotgun (WGS) entry which is preliminary data.</text>
</comment>
<name>A0A645IZE3_9ZZZZ</name>